<dbReference type="Proteomes" id="UP001442468">
    <property type="component" value="Unassembled WGS sequence"/>
</dbReference>
<keyword evidence="1" id="KW-1133">Transmembrane helix</keyword>
<feature type="transmembrane region" description="Helical" evidence="1">
    <location>
        <begin position="44"/>
        <end position="63"/>
    </location>
</feature>
<accession>A0ABV1NI10</accession>
<name>A0ABV1NI10_9GAMM</name>
<gene>
    <name evidence="2" type="ORF">ABE960_13045</name>
</gene>
<organism evidence="2 3">
    <name type="scientific">Halomonas aquatica</name>
    <dbReference type="NCBI Taxonomy" id="3151123"/>
    <lineage>
        <taxon>Bacteria</taxon>
        <taxon>Pseudomonadati</taxon>
        <taxon>Pseudomonadota</taxon>
        <taxon>Gammaproteobacteria</taxon>
        <taxon>Oceanospirillales</taxon>
        <taxon>Halomonadaceae</taxon>
        <taxon>Halomonas</taxon>
    </lineage>
</organism>
<dbReference type="RefSeq" id="WP_349762709.1">
    <property type="nucleotide sequence ID" value="NZ_JBEGCJ010000005.1"/>
</dbReference>
<feature type="transmembrane region" description="Helical" evidence="1">
    <location>
        <begin position="12"/>
        <end position="32"/>
    </location>
</feature>
<evidence type="ECO:0000313" key="3">
    <source>
        <dbReference type="Proteomes" id="UP001442468"/>
    </source>
</evidence>
<dbReference type="EMBL" id="JBEGCJ010000005">
    <property type="protein sequence ID" value="MEQ6918445.1"/>
    <property type="molecule type" value="Genomic_DNA"/>
</dbReference>
<sequence length="102" mass="10845">MVGRNLRAGSALGMIDGAMLPLCLAAGVAVWLLLRPDLIQALPLVWRLPLIVIGAWALGAAFVRPLALEVGEGWLWRQAGAPWSHLALWVFAGVIVSLSILG</sequence>
<protein>
    <submittedName>
        <fullName evidence="2">Uncharacterized protein</fullName>
    </submittedName>
</protein>
<keyword evidence="3" id="KW-1185">Reference proteome</keyword>
<evidence type="ECO:0000256" key="1">
    <source>
        <dbReference type="SAM" id="Phobius"/>
    </source>
</evidence>
<evidence type="ECO:0000313" key="2">
    <source>
        <dbReference type="EMBL" id="MEQ6918445.1"/>
    </source>
</evidence>
<comment type="caution">
    <text evidence="2">The sequence shown here is derived from an EMBL/GenBank/DDBJ whole genome shotgun (WGS) entry which is preliminary data.</text>
</comment>
<keyword evidence="1" id="KW-0812">Transmembrane</keyword>
<proteinExistence type="predicted"/>
<keyword evidence="1" id="KW-0472">Membrane</keyword>
<reference evidence="2 3" key="1">
    <citation type="submission" date="2024-05" db="EMBL/GenBank/DDBJ databases">
        <title>Halomonas sp. SSM6 16S ribosomal RNA gene Genome sequencing and assembly.</title>
        <authorList>
            <person name="Yook S."/>
        </authorList>
    </citation>
    <scope>NUCLEOTIDE SEQUENCE [LARGE SCALE GENOMIC DNA]</scope>
    <source>
        <strain evidence="2 3">SSM6</strain>
    </source>
</reference>
<feature type="transmembrane region" description="Helical" evidence="1">
    <location>
        <begin position="83"/>
        <end position="101"/>
    </location>
</feature>